<accession>A0AAP4U0M2</accession>
<evidence type="ECO:0000313" key="10">
    <source>
        <dbReference type="Proteomes" id="UP001170481"/>
    </source>
</evidence>
<evidence type="ECO:0000256" key="1">
    <source>
        <dbReference type="ARBA" id="ARBA00004651"/>
    </source>
</evidence>
<comment type="subcellular location">
    <subcellularLocation>
        <location evidence="1">Cell membrane</location>
        <topology evidence="1">Multi-pass membrane protein</topology>
    </subcellularLocation>
</comment>
<keyword evidence="6" id="KW-0406">Ion transport</keyword>
<feature type="transmembrane region" description="Helical" evidence="8">
    <location>
        <begin position="87"/>
        <end position="110"/>
    </location>
</feature>
<feature type="transmembrane region" description="Helical" evidence="8">
    <location>
        <begin position="56"/>
        <end position="75"/>
    </location>
</feature>
<feature type="transmembrane region" description="Helical" evidence="8">
    <location>
        <begin position="426"/>
        <end position="447"/>
    </location>
</feature>
<organism evidence="9 10">
    <name type="scientific">Cobetia amphilecti</name>
    <dbReference type="NCBI Taxonomy" id="1055104"/>
    <lineage>
        <taxon>Bacteria</taxon>
        <taxon>Pseudomonadati</taxon>
        <taxon>Pseudomonadota</taxon>
        <taxon>Gammaproteobacteria</taxon>
        <taxon>Oceanospirillales</taxon>
        <taxon>Halomonadaceae</taxon>
        <taxon>Cobetia</taxon>
    </lineage>
</organism>
<keyword evidence="4 8" id="KW-0812">Transmembrane</keyword>
<dbReference type="GO" id="GO:0008324">
    <property type="term" value="F:monoatomic cation transmembrane transporter activity"/>
    <property type="evidence" value="ECO:0007669"/>
    <property type="project" value="InterPro"/>
</dbReference>
<feature type="transmembrane region" description="Helical" evidence="8">
    <location>
        <begin position="137"/>
        <end position="158"/>
    </location>
</feature>
<evidence type="ECO:0000313" key="9">
    <source>
        <dbReference type="EMBL" id="MDO6673180.1"/>
    </source>
</evidence>
<protein>
    <submittedName>
        <fullName evidence="9">Potassium transporter TrkG</fullName>
    </submittedName>
</protein>
<feature type="transmembrane region" description="Helical" evidence="8">
    <location>
        <begin position="241"/>
        <end position="264"/>
    </location>
</feature>
<sequence length="464" mass="49821">MRQRYRRYLRPLTRSPRGPIIHLSPPEILLSGFLGLGMLGACLLKLPGMHQQGLSWLSALFTATSAVTVTGLSVTPLSDFTLAGQTVVLILIQLGGLGFMTIAALSLVMLGQRLPMHQTSLLREALNRSSSREIGRLLKIITAFALTLELAGASLLALDWVPEYGWQEGLWLSLFHSVSAFNNAGFTLWPDSLMREAANPLTSGVIGILFMTGGIGFAVIGELRERRRQHGWRVLLQPSRFSVQTRLVIEATVALNLLSLVVILALEWRNPGTLGAMASHGERLLAAAFMAITPRTAGFSVIDSAEMTQASTLWTMALMFIGGGSGSTASGIKLTTFVVLLLTTRAFLRSEPSPTLHGRRIGDDTVFKSIAVALAAMLLIFSMLFGLTITDPDHAFLSLAFETVSAFGTVGLSHGLTPELSPGGQLLIIATMLLGRTGPLALGYLLATRSRPGISYARTELSIG</sequence>
<dbReference type="AlphaFoldDB" id="A0AAP4U0M2"/>
<reference evidence="9" key="1">
    <citation type="submission" date="2023-07" db="EMBL/GenBank/DDBJ databases">
        <title>Genome content predicts the carbon catabolic preferences of heterotrophic bacteria.</title>
        <authorList>
            <person name="Gralka M."/>
        </authorList>
    </citation>
    <scope>NUCLEOTIDE SEQUENCE</scope>
    <source>
        <strain evidence="9">C2R13</strain>
    </source>
</reference>
<dbReference type="Pfam" id="PF02386">
    <property type="entry name" value="TrkH"/>
    <property type="match status" value="1"/>
</dbReference>
<evidence type="ECO:0000256" key="4">
    <source>
        <dbReference type="ARBA" id="ARBA00022692"/>
    </source>
</evidence>
<feature type="transmembrane region" description="Helical" evidence="8">
    <location>
        <begin position="365"/>
        <end position="389"/>
    </location>
</feature>
<feature type="transmembrane region" description="Helical" evidence="8">
    <location>
        <begin position="314"/>
        <end position="344"/>
    </location>
</feature>
<keyword evidence="5 8" id="KW-1133">Transmembrane helix</keyword>
<evidence type="ECO:0000256" key="7">
    <source>
        <dbReference type="ARBA" id="ARBA00023136"/>
    </source>
</evidence>
<comment type="caution">
    <text evidence="9">The sequence shown here is derived from an EMBL/GenBank/DDBJ whole genome shotgun (WGS) entry which is preliminary data.</text>
</comment>
<evidence type="ECO:0000256" key="6">
    <source>
        <dbReference type="ARBA" id="ARBA00023065"/>
    </source>
</evidence>
<evidence type="ECO:0000256" key="8">
    <source>
        <dbReference type="SAM" id="Phobius"/>
    </source>
</evidence>
<feature type="transmembrane region" description="Helical" evidence="8">
    <location>
        <begin position="201"/>
        <end position="221"/>
    </location>
</feature>
<evidence type="ECO:0000256" key="2">
    <source>
        <dbReference type="ARBA" id="ARBA00022448"/>
    </source>
</evidence>
<dbReference type="EMBL" id="JAUORK010000020">
    <property type="protein sequence ID" value="MDO6673180.1"/>
    <property type="molecule type" value="Genomic_DNA"/>
</dbReference>
<dbReference type="InterPro" id="IPR003445">
    <property type="entry name" value="Cat_transpt"/>
</dbReference>
<evidence type="ECO:0000256" key="3">
    <source>
        <dbReference type="ARBA" id="ARBA00022475"/>
    </source>
</evidence>
<gene>
    <name evidence="9" type="ORF">Q4535_13775</name>
</gene>
<dbReference type="GO" id="GO:0030001">
    <property type="term" value="P:metal ion transport"/>
    <property type="evidence" value="ECO:0007669"/>
    <property type="project" value="UniProtKB-ARBA"/>
</dbReference>
<proteinExistence type="predicted"/>
<keyword evidence="3" id="KW-1003">Cell membrane</keyword>
<dbReference type="RefSeq" id="WP_054555465.1">
    <property type="nucleotide sequence ID" value="NZ_JAHKQM010000004.1"/>
</dbReference>
<name>A0AAP4U0M2_9GAMM</name>
<keyword evidence="7 8" id="KW-0472">Membrane</keyword>
<dbReference type="PANTHER" id="PTHR32024">
    <property type="entry name" value="TRK SYSTEM POTASSIUM UPTAKE PROTEIN TRKG-RELATED"/>
    <property type="match status" value="1"/>
</dbReference>
<dbReference type="Proteomes" id="UP001170481">
    <property type="component" value="Unassembled WGS sequence"/>
</dbReference>
<dbReference type="PANTHER" id="PTHR32024:SF1">
    <property type="entry name" value="KTR SYSTEM POTASSIUM UPTAKE PROTEIN B"/>
    <property type="match status" value="1"/>
</dbReference>
<dbReference type="GO" id="GO:0005886">
    <property type="term" value="C:plasma membrane"/>
    <property type="evidence" value="ECO:0007669"/>
    <property type="project" value="UniProtKB-SubCell"/>
</dbReference>
<evidence type="ECO:0000256" key="5">
    <source>
        <dbReference type="ARBA" id="ARBA00022989"/>
    </source>
</evidence>
<keyword evidence="2" id="KW-0813">Transport</keyword>